<accession>A0A6A6NLE4</accession>
<feature type="region of interest" description="Disordered" evidence="1">
    <location>
        <begin position="1"/>
        <end position="92"/>
    </location>
</feature>
<feature type="compositionally biased region" description="Low complexity" evidence="1">
    <location>
        <begin position="31"/>
        <end position="47"/>
    </location>
</feature>
<evidence type="ECO:0000256" key="1">
    <source>
        <dbReference type="SAM" id="MobiDB-lite"/>
    </source>
</evidence>
<name>A0A6A6NLE4_9PEZI</name>
<gene>
    <name evidence="2" type="ORF">BDY21DRAFT_367703</name>
</gene>
<evidence type="ECO:0000313" key="2">
    <source>
        <dbReference type="EMBL" id="KAF2452555.1"/>
    </source>
</evidence>
<keyword evidence="3" id="KW-1185">Reference proteome</keyword>
<dbReference type="AlphaFoldDB" id="A0A6A6NLE4"/>
<dbReference type="EMBL" id="MU001707">
    <property type="protein sequence ID" value="KAF2452555.1"/>
    <property type="molecule type" value="Genomic_DNA"/>
</dbReference>
<dbReference type="Proteomes" id="UP000799766">
    <property type="component" value="Unassembled WGS sequence"/>
</dbReference>
<organism evidence="2 3">
    <name type="scientific">Lineolata rhizophorae</name>
    <dbReference type="NCBI Taxonomy" id="578093"/>
    <lineage>
        <taxon>Eukaryota</taxon>
        <taxon>Fungi</taxon>
        <taxon>Dikarya</taxon>
        <taxon>Ascomycota</taxon>
        <taxon>Pezizomycotina</taxon>
        <taxon>Dothideomycetes</taxon>
        <taxon>Dothideomycetes incertae sedis</taxon>
        <taxon>Lineolatales</taxon>
        <taxon>Lineolataceae</taxon>
        <taxon>Lineolata</taxon>
    </lineage>
</organism>
<feature type="compositionally biased region" description="Low complexity" evidence="1">
    <location>
        <begin position="65"/>
        <end position="89"/>
    </location>
</feature>
<sequence>MTTTQDARMKLSFVTSNSDLPTHKREREESASSSPSPSPTRSSASASPGFDSEPGWLAGGNADRSSSSSSSSPSTATTTITTSYHSSATKRAPRPNWDLEEKFYVMVAHLSRGNFGDVARGWAGLFPPGQPRRRAADPGVSPTYHPRTARRSSCYAALTSKYYRLRKDYGLPQQRLREAGPDVARQELEAVTRRVIADGLSRDEVERVKEYVENM</sequence>
<evidence type="ECO:0000313" key="3">
    <source>
        <dbReference type="Proteomes" id="UP000799766"/>
    </source>
</evidence>
<protein>
    <submittedName>
        <fullName evidence="2">Uncharacterized protein</fullName>
    </submittedName>
</protein>
<dbReference type="OrthoDB" id="3921745at2759"/>
<proteinExistence type="predicted"/>
<reference evidence="2" key="1">
    <citation type="journal article" date="2020" name="Stud. Mycol.">
        <title>101 Dothideomycetes genomes: a test case for predicting lifestyles and emergence of pathogens.</title>
        <authorList>
            <person name="Haridas S."/>
            <person name="Albert R."/>
            <person name="Binder M."/>
            <person name="Bloem J."/>
            <person name="Labutti K."/>
            <person name="Salamov A."/>
            <person name="Andreopoulos B."/>
            <person name="Baker S."/>
            <person name="Barry K."/>
            <person name="Bills G."/>
            <person name="Bluhm B."/>
            <person name="Cannon C."/>
            <person name="Castanera R."/>
            <person name="Culley D."/>
            <person name="Daum C."/>
            <person name="Ezra D."/>
            <person name="Gonzalez J."/>
            <person name="Henrissat B."/>
            <person name="Kuo A."/>
            <person name="Liang C."/>
            <person name="Lipzen A."/>
            <person name="Lutzoni F."/>
            <person name="Magnuson J."/>
            <person name="Mondo S."/>
            <person name="Nolan M."/>
            <person name="Ohm R."/>
            <person name="Pangilinan J."/>
            <person name="Park H.-J."/>
            <person name="Ramirez L."/>
            <person name="Alfaro M."/>
            <person name="Sun H."/>
            <person name="Tritt A."/>
            <person name="Yoshinaga Y."/>
            <person name="Zwiers L.-H."/>
            <person name="Turgeon B."/>
            <person name="Goodwin S."/>
            <person name="Spatafora J."/>
            <person name="Crous P."/>
            <person name="Grigoriev I."/>
        </authorList>
    </citation>
    <scope>NUCLEOTIDE SEQUENCE</scope>
    <source>
        <strain evidence="2">ATCC 16933</strain>
    </source>
</reference>
<feature type="compositionally biased region" description="Basic and acidic residues" evidence="1">
    <location>
        <begin position="21"/>
        <end position="30"/>
    </location>
</feature>